<feature type="region of interest" description="Disordered" evidence="6">
    <location>
        <begin position="1"/>
        <end position="42"/>
    </location>
</feature>
<keyword evidence="2" id="KW-0749">Sporulation</keyword>
<organism evidence="9">
    <name type="scientific">Dissoconium aciculare CBS 342.82</name>
    <dbReference type="NCBI Taxonomy" id="1314786"/>
    <lineage>
        <taxon>Eukaryota</taxon>
        <taxon>Fungi</taxon>
        <taxon>Dikarya</taxon>
        <taxon>Ascomycota</taxon>
        <taxon>Pezizomycotina</taxon>
        <taxon>Dothideomycetes</taxon>
        <taxon>Dothideomycetidae</taxon>
        <taxon>Mycosphaerellales</taxon>
        <taxon>Dissoconiaceae</taxon>
        <taxon>Dissoconium</taxon>
    </lineage>
</organism>
<dbReference type="OrthoDB" id="3056235at2759"/>
<feature type="region of interest" description="Disordered" evidence="6">
    <location>
        <begin position="410"/>
        <end position="473"/>
    </location>
</feature>
<feature type="region of interest" description="Disordered" evidence="6">
    <location>
        <begin position="190"/>
        <end position="218"/>
    </location>
</feature>
<feature type="compositionally biased region" description="Low complexity" evidence="6">
    <location>
        <begin position="89"/>
        <end position="105"/>
    </location>
</feature>
<proteinExistence type="predicted"/>
<evidence type="ECO:0000256" key="6">
    <source>
        <dbReference type="SAM" id="MobiDB-lite"/>
    </source>
</evidence>
<dbReference type="PANTHER" id="PTHR33572">
    <property type="entry name" value="SPORE DEVELOPMENT REGULATOR VOSA"/>
    <property type="match status" value="1"/>
</dbReference>
<feature type="compositionally biased region" description="Polar residues" evidence="6">
    <location>
        <begin position="10"/>
        <end position="39"/>
    </location>
</feature>
<evidence type="ECO:0000259" key="7">
    <source>
        <dbReference type="PROSITE" id="PS51821"/>
    </source>
</evidence>
<accession>A0A6J3M3Q7</accession>
<feature type="compositionally biased region" description="Polar residues" evidence="6">
    <location>
        <begin position="143"/>
        <end position="159"/>
    </location>
</feature>
<evidence type="ECO:0000256" key="1">
    <source>
        <dbReference type="ARBA" id="ARBA00004123"/>
    </source>
</evidence>
<dbReference type="Proteomes" id="UP000504637">
    <property type="component" value="Unplaced"/>
</dbReference>
<keyword evidence="8" id="KW-1185">Reference proteome</keyword>
<feature type="compositionally biased region" description="Polar residues" evidence="6">
    <location>
        <begin position="194"/>
        <end position="204"/>
    </location>
</feature>
<dbReference type="Pfam" id="PF11754">
    <property type="entry name" value="Velvet"/>
    <property type="match status" value="2"/>
</dbReference>
<feature type="region of interest" description="Disordered" evidence="6">
    <location>
        <begin position="78"/>
        <end position="108"/>
    </location>
</feature>
<feature type="compositionally biased region" description="Acidic residues" evidence="6">
    <location>
        <begin position="424"/>
        <end position="437"/>
    </location>
</feature>
<comment type="subcellular location">
    <subcellularLocation>
        <location evidence="1">Nucleus</location>
    </subcellularLocation>
</comment>
<evidence type="ECO:0000256" key="5">
    <source>
        <dbReference type="ARBA" id="ARBA00023242"/>
    </source>
</evidence>
<reference evidence="9" key="1">
    <citation type="submission" date="2020-01" db="EMBL/GenBank/DDBJ databases">
        <authorList>
            <consortium name="DOE Joint Genome Institute"/>
            <person name="Haridas S."/>
            <person name="Albert R."/>
            <person name="Binder M."/>
            <person name="Bloem J."/>
            <person name="Labutti K."/>
            <person name="Salamov A."/>
            <person name="Andreopoulos B."/>
            <person name="Baker S.E."/>
            <person name="Barry K."/>
            <person name="Bills G."/>
            <person name="Bluhm B.H."/>
            <person name="Cannon C."/>
            <person name="Castanera R."/>
            <person name="Culley D.E."/>
            <person name="Daum C."/>
            <person name="Ezra D."/>
            <person name="Gonzalez J.B."/>
            <person name="Henrissat B."/>
            <person name="Kuo A."/>
            <person name="Liang C."/>
            <person name="Lipzen A."/>
            <person name="Lutzoni F."/>
            <person name="Magnuson J."/>
            <person name="Mondo S."/>
            <person name="Nolan M."/>
            <person name="Ohm R."/>
            <person name="Pangilinan J."/>
            <person name="Park H.-J."/>
            <person name="Ramirez L."/>
            <person name="Alfaro M."/>
            <person name="Sun H."/>
            <person name="Tritt A."/>
            <person name="Yoshinaga Y."/>
            <person name="Zwiers L.-H."/>
            <person name="Turgeon B.G."/>
            <person name="Goodwin S.B."/>
            <person name="Spatafora J.W."/>
            <person name="Crous P.W."/>
            <person name="Grigoriev I.V."/>
        </authorList>
    </citation>
    <scope>NUCLEOTIDE SEQUENCE</scope>
    <source>
        <strain evidence="9">CBS 342.82</strain>
    </source>
</reference>
<dbReference type="InterPro" id="IPR037525">
    <property type="entry name" value="Velvet_dom"/>
</dbReference>
<dbReference type="Gene3D" id="2.60.40.3960">
    <property type="entry name" value="Velvet domain"/>
    <property type="match status" value="1"/>
</dbReference>
<dbReference type="GO" id="GO:0005634">
    <property type="term" value="C:nucleus"/>
    <property type="evidence" value="ECO:0007669"/>
    <property type="project" value="UniProtKB-SubCell"/>
</dbReference>
<dbReference type="AlphaFoldDB" id="A0A6J3M3Q7"/>
<dbReference type="InterPro" id="IPR021740">
    <property type="entry name" value="Velvet"/>
</dbReference>
<reference evidence="9" key="2">
    <citation type="submission" date="2020-04" db="EMBL/GenBank/DDBJ databases">
        <authorList>
            <consortium name="NCBI Genome Project"/>
        </authorList>
    </citation>
    <scope>NUCLEOTIDE SEQUENCE</scope>
    <source>
        <strain evidence="9">CBS 342.82</strain>
    </source>
</reference>
<evidence type="ECO:0000256" key="2">
    <source>
        <dbReference type="ARBA" id="ARBA00022969"/>
    </source>
</evidence>
<protein>
    <recommendedName>
        <fullName evidence="7">Velvet domain-containing protein</fullName>
    </recommendedName>
</protein>
<evidence type="ECO:0000256" key="4">
    <source>
        <dbReference type="ARBA" id="ARBA00023163"/>
    </source>
</evidence>
<name>A0A6J3M3Q7_9PEZI</name>
<dbReference type="GeneID" id="54357709"/>
<feature type="region of interest" description="Disordered" evidence="6">
    <location>
        <begin position="143"/>
        <end position="171"/>
    </location>
</feature>
<evidence type="ECO:0000313" key="9">
    <source>
        <dbReference type="RefSeq" id="XP_033459574.1"/>
    </source>
</evidence>
<evidence type="ECO:0000256" key="3">
    <source>
        <dbReference type="ARBA" id="ARBA00023015"/>
    </source>
</evidence>
<reference evidence="9" key="3">
    <citation type="submission" date="2025-08" db="UniProtKB">
        <authorList>
            <consortium name="RefSeq"/>
        </authorList>
    </citation>
    <scope>IDENTIFICATION</scope>
    <source>
        <strain evidence="9">CBS 342.82</strain>
    </source>
</reference>
<dbReference type="InterPro" id="IPR038491">
    <property type="entry name" value="Velvet_dom_sf"/>
</dbReference>
<feature type="domain" description="Velvet" evidence="7">
    <location>
        <begin position="226"/>
        <end position="409"/>
    </location>
</feature>
<evidence type="ECO:0000313" key="8">
    <source>
        <dbReference type="Proteomes" id="UP000504637"/>
    </source>
</evidence>
<keyword evidence="3" id="KW-0805">Transcription regulation</keyword>
<gene>
    <name evidence="9" type="ORF">K489DRAFT_245988</name>
</gene>
<dbReference type="PANTHER" id="PTHR33572:SF17">
    <property type="entry name" value="SEXUAL DEVELOPMENT REGULATOR VELC"/>
    <property type="match status" value="1"/>
</dbReference>
<dbReference type="GO" id="GO:0030435">
    <property type="term" value="P:sporulation resulting in formation of a cellular spore"/>
    <property type="evidence" value="ECO:0007669"/>
    <property type="project" value="UniProtKB-KW"/>
</dbReference>
<keyword evidence="4" id="KW-0804">Transcription</keyword>
<sequence>MVKHTKPHYSETSTNSHTQHTSAASSPSAHNMSSTSTMTGHHHQANLANIPAFGYHAPQSHIRSLPPLHAAYPNRAQHDYAPHHNTTYSRDASADRSASISRTTRPMAVSSLLASPRLPLEESTRQHPQQVELASWVERHYQNHSPMSSTPSKAQTAFGESTGPRYFRQPQIPNIGLDYRLHRQRSIDLMPDEGSSTISSNSTAHLPPTQPRPSNRAPIKARISQPPPIDFQLTIRQQPIAARACGFGERDRRVIDPPPIIELKTFSSETGAPVADDTGMLALHCTLINHITEQDESDIAPAHPGQAFARRLMGTLVSSPNMVNDEKGRPGIFFVFPDLSCRTIGQYRMRFRLMRVEPRDMKPGTIFPCVANCITEVFTVYTAKDFPGMMASSVLLKALRTQGVIVGVKKGSENSSKGRRGKDDLEDEEMEDDDDSVAGDGSVDARSSGAASVRSLEREQRPQTGAKRARRGR</sequence>
<dbReference type="RefSeq" id="XP_033459574.1">
    <property type="nucleotide sequence ID" value="XM_033599910.1"/>
</dbReference>
<dbReference type="PROSITE" id="PS51821">
    <property type="entry name" value="VELVET"/>
    <property type="match status" value="1"/>
</dbReference>
<keyword evidence="5" id="KW-0539">Nucleus</keyword>